<evidence type="ECO:0000256" key="9">
    <source>
        <dbReference type="ARBA" id="ARBA00023098"/>
    </source>
</evidence>
<evidence type="ECO:0000256" key="4">
    <source>
        <dbReference type="ARBA" id="ARBA00022741"/>
    </source>
</evidence>
<proteinExistence type="predicted"/>
<feature type="transmembrane region" description="Helical" evidence="12">
    <location>
        <begin position="200"/>
        <end position="221"/>
    </location>
</feature>
<feature type="domain" description="Ketoreductase" evidence="13">
    <location>
        <begin position="200"/>
        <end position="389"/>
    </location>
</feature>
<reference key="2">
    <citation type="submission" date="2011-10" db="EMBL/GenBank/DDBJ databases">
        <title>The genome and transcriptome sequence of Clonorchis sinensis provide insights into the carcinogenic liver fluke.</title>
        <authorList>
            <person name="Wang X."/>
            <person name="Huang Y."/>
            <person name="Chen W."/>
            <person name="Liu H."/>
            <person name="Guo L."/>
            <person name="Chen Y."/>
            <person name="Luo F."/>
            <person name="Zhou W."/>
            <person name="Sun J."/>
            <person name="Mao Q."/>
            <person name="Liang P."/>
            <person name="Zhou C."/>
            <person name="Tian Y."/>
            <person name="Men J."/>
            <person name="Lv X."/>
            <person name="Huang L."/>
            <person name="Zhou J."/>
            <person name="Hu Y."/>
            <person name="Li R."/>
            <person name="Zhang F."/>
            <person name="Lei H."/>
            <person name="Li X."/>
            <person name="Hu X."/>
            <person name="Liang C."/>
            <person name="Xu J."/>
            <person name="Wu Z."/>
            <person name="Yu X."/>
        </authorList>
    </citation>
    <scope>NUCLEOTIDE SEQUENCE</scope>
    <source>
        <strain>Henan</strain>
    </source>
</reference>
<comment type="subcellular location">
    <subcellularLocation>
        <location evidence="1">Endoplasmic reticulum</location>
    </subcellularLocation>
</comment>
<dbReference type="PROSITE" id="PS00061">
    <property type="entry name" value="ADH_SHORT"/>
    <property type="match status" value="1"/>
</dbReference>
<comment type="pathway">
    <text evidence="3">Sphingolipid metabolism.</text>
</comment>
<dbReference type="GO" id="GO:0047560">
    <property type="term" value="F:3-dehydrosphinganine reductase activity"/>
    <property type="evidence" value="ECO:0007669"/>
    <property type="project" value="UniProtKB-EC"/>
</dbReference>
<dbReference type="Pfam" id="PF00106">
    <property type="entry name" value="adh_short"/>
    <property type="match status" value="1"/>
</dbReference>
<evidence type="ECO:0000313" key="14">
    <source>
        <dbReference type="EMBL" id="GAA47974.1"/>
    </source>
</evidence>
<evidence type="ECO:0000256" key="5">
    <source>
        <dbReference type="ARBA" id="ARBA00022824"/>
    </source>
</evidence>
<dbReference type="InterPro" id="IPR002347">
    <property type="entry name" value="SDR_fam"/>
</dbReference>
<keyword evidence="4" id="KW-0547">Nucleotide-binding</keyword>
<evidence type="ECO:0000259" key="13">
    <source>
        <dbReference type="SMART" id="SM00822"/>
    </source>
</evidence>
<dbReference type="SMART" id="SM00822">
    <property type="entry name" value="PKS_KR"/>
    <property type="match status" value="1"/>
</dbReference>
<dbReference type="EC" id="1.1.1.102" evidence="10"/>
<dbReference type="Proteomes" id="UP000008909">
    <property type="component" value="Unassembled WGS sequence"/>
</dbReference>
<keyword evidence="5" id="KW-0256">Endoplasmic reticulum</keyword>
<evidence type="ECO:0000256" key="6">
    <source>
        <dbReference type="ARBA" id="ARBA00022857"/>
    </source>
</evidence>
<feature type="transmembrane region" description="Helical" evidence="12">
    <location>
        <begin position="168"/>
        <end position="188"/>
    </location>
</feature>
<dbReference type="PANTHER" id="PTHR43550:SF3">
    <property type="entry name" value="3-KETODIHYDROSPHINGOSINE REDUCTASE"/>
    <property type="match status" value="1"/>
</dbReference>
<evidence type="ECO:0000256" key="11">
    <source>
        <dbReference type="SAM" id="Coils"/>
    </source>
</evidence>
<dbReference type="GO" id="GO:0005789">
    <property type="term" value="C:endoplasmic reticulum membrane"/>
    <property type="evidence" value="ECO:0007669"/>
    <property type="project" value="TreeGrafter"/>
</dbReference>
<evidence type="ECO:0000256" key="2">
    <source>
        <dbReference type="ARBA" id="ARBA00004760"/>
    </source>
</evidence>
<evidence type="ECO:0000256" key="7">
    <source>
        <dbReference type="ARBA" id="ARBA00022919"/>
    </source>
</evidence>
<reference evidence="14" key="1">
    <citation type="journal article" date="2011" name="Genome Biol.">
        <title>The draft genome of the carcinogenic human liver fluke Clonorchis sinensis.</title>
        <authorList>
            <person name="Wang X."/>
            <person name="Chen W."/>
            <person name="Huang Y."/>
            <person name="Sun J."/>
            <person name="Men J."/>
            <person name="Liu H."/>
            <person name="Luo F."/>
            <person name="Guo L."/>
            <person name="Lv X."/>
            <person name="Deng C."/>
            <person name="Zhou C."/>
            <person name="Fan Y."/>
            <person name="Li X."/>
            <person name="Huang L."/>
            <person name="Hu Y."/>
            <person name="Liang C."/>
            <person name="Hu X."/>
            <person name="Xu J."/>
            <person name="Yu X."/>
        </authorList>
    </citation>
    <scope>NUCLEOTIDE SEQUENCE [LARGE SCALE GENOMIC DNA]</scope>
    <source>
        <strain evidence="14">Henan</strain>
    </source>
</reference>
<dbReference type="CDD" id="cd08939">
    <property type="entry name" value="KDSR-like_SDR_c"/>
    <property type="match status" value="1"/>
</dbReference>
<feature type="transmembrane region" description="Helical" evidence="12">
    <location>
        <begin position="339"/>
        <end position="357"/>
    </location>
</feature>
<dbReference type="InterPro" id="IPR045022">
    <property type="entry name" value="KDSR-like"/>
</dbReference>
<protein>
    <recommendedName>
        <fullName evidence="10">3-dehydrosphinganine reductase</fullName>
        <ecNumber evidence="10">1.1.1.102</ecNumber>
    </recommendedName>
</protein>
<keyword evidence="12" id="KW-1133">Transmembrane helix</keyword>
<dbReference type="GO" id="GO:0000166">
    <property type="term" value="F:nucleotide binding"/>
    <property type="evidence" value="ECO:0007669"/>
    <property type="project" value="UniProtKB-KW"/>
</dbReference>
<dbReference type="EMBL" id="DF142863">
    <property type="protein sequence ID" value="GAA47974.1"/>
    <property type="molecule type" value="Genomic_DNA"/>
</dbReference>
<evidence type="ECO:0000256" key="12">
    <source>
        <dbReference type="SAM" id="Phobius"/>
    </source>
</evidence>
<feature type="coiled-coil region" evidence="11">
    <location>
        <begin position="71"/>
        <end position="98"/>
    </location>
</feature>
<evidence type="ECO:0000313" key="15">
    <source>
        <dbReference type="Proteomes" id="UP000008909"/>
    </source>
</evidence>
<gene>
    <name evidence="14" type="ORF">CLF_101031</name>
</gene>
<keyword evidence="6" id="KW-0521">NADP</keyword>
<dbReference type="InterPro" id="IPR036291">
    <property type="entry name" value="NAD(P)-bd_dom_sf"/>
</dbReference>
<keyword evidence="9" id="KW-0443">Lipid metabolism</keyword>
<comment type="pathway">
    <text evidence="2">Lipid metabolism; sphingolipid metabolism.</text>
</comment>
<accession>G7Y4T8</accession>
<dbReference type="SUPFAM" id="SSF51735">
    <property type="entry name" value="NAD(P)-binding Rossmann-fold domains"/>
    <property type="match status" value="1"/>
</dbReference>
<keyword evidence="12" id="KW-0472">Membrane</keyword>
<keyword evidence="11" id="KW-0175">Coiled coil</keyword>
<dbReference type="InterPro" id="IPR020904">
    <property type="entry name" value="Sc_DH/Rdtase_CS"/>
</dbReference>
<dbReference type="GO" id="GO:0006666">
    <property type="term" value="P:3-keto-sphinganine metabolic process"/>
    <property type="evidence" value="ECO:0007669"/>
    <property type="project" value="InterPro"/>
</dbReference>
<dbReference type="InterPro" id="IPR057326">
    <property type="entry name" value="KR_dom"/>
</dbReference>
<dbReference type="Gene3D" id="3.40.50.720">
    <property type="entry name" value="NAD(P)-binding Rossmann-like Domain"/>
    <property type="match status" value="1"/>
</dbReference>
<dbReference type="PRINTS" id="PR00081">
    <property type="entry name" value="GDHRDH"/>
</dbReference>
<evidence type="ECO:0000256" key="8">
    <source>
        <dbReference type="ARBA" id="ARBA00023002"/>
    </source>
</evidence>
<evidence type="ECO:0000256" key="1">
    <source>
        <dbReference type="ARBA" id="ARBA00004240"/>
    </source>
</evidence>
<keyword evidence="15" id="KW-1185">Reference proteome</keyword>
<evidence type="ECO:0000256" key="10">
    <source>
        <dbReference type="ARBA" id="ARBA00026112"/>
    </source>
</evidence>
<keyword evidence="12" id="KW-0812">Transmembrane</keyword>
<keyword evidence="8" id="KW-0560">Oxidoreductase</keyword>
<dbReference type="PANTHER" id="PTHR43550">
    <property type="entry name" value="3-KETODIHYDROSPHINGOSINE REDUCTASE"/>
    <property type="match status" value="1"/>
</dbReference>
<sequence>MPGYQRAKLSALNRLRTRLNKQGTRHGCTKRPQLSSLNTPASVERSLLLIEREIDSLLRQTTCISYGEKALSDMRLEIDRLRREYTAHKKKLKTLAQYVCNTKTEKSDAVHSLNDSESVARTMSSLILPSAMTELPLLKNIPKGPHRTGGLVSYELSDEECDGTFEKFLGLVSVVVLVLSCYLLWRFYFQSQPPTTLKGYNVLITGGSSGIGLSLAELFYLSDANVTLLARDQSKLLLAQEKLYASGRRDCQVRTLSVDLCAEFQPLKNQLEEHILSAGPVDILVHCAGYAVSRTFLDTPPHTIEGLIRTNYLSAVNVTKILLPHMLSDRTRSSRDRRIAFVCSMAGQVGIYGFAAYSASKYALRGFAEVLRMELEHSGPLVTLAFPPDTDTPGLAAENVGKPPATLEISSAGGLATPEQAAYTIFRDIVDGAFNSSYGFEGKALSWATAGLALPVSVRDVYQENILKITLSSIAEVLVAGPLRAVGIGYALWMRRVVSRHVGRNVRSSS</sequence>
<dbReference type="AlphaFoldDB" id="G7Y4T8"/>
<organism evidence="14 15">
    <name type="scientific">Clonorchis sinensis</name>
    <name type="common">Chinese liver fluke</name>
    <dbReference type="NCBI Taxonomy" id="79923"/>
    <lineage>
        <taxon>Eukaryota</taxon>
        <taxon>Metazoa</taxon>
        <taxon>Spiralia</taxon>
        <taxon>Lophotrochozoa</taxon>
        <taxon>Platyhelminthes</taxon>
        <taxon>Trematoda</taxon>
        <taxon>Digenea</taxon>
        <taxon>Opisthorchiida</taxon>
        <taxon>Opisthorchiata</taxon>
        <taxon>Opisthorchiidae</taxon>
        <taxon>Clonorchis</taxon>
    </lineage>
</organism>
<dbReference type="GO" id="GO:0030148">
    <property type="term" value="P:sphingolipid biosynthetic process"/>
    <property type="evidence" value="ECO:0007669"/>
    <property type="project" value="InterPro"/>
</dbReference>
<evidence type="ECO:0000256" key="3">
    <source>
        <dbReference type="ARBA" id="ARBA00004991"/>
    </source>
</evidence>
<keyword evidence="7" id="KW-0746">Sphingolipid metabolism</keyword>
<name>G7Y4T8_CLOSI</name>